<accession>A0A9Q4PWW5</accession>
<organism evidence="7 8">
    <name type="scientific">Methanogenium marinum</name>
    <dbReference type="NCBI Taxonomy" id="348610"/>
    <lineage>
        <taxon>Archaea</taxon>
        <taxon>Methanobacteriati</taxon>
        <taxon>Methanobacteriota</taxon>
        <taxon>Stenosarchaea group</taxon>
        <taxon>Methanomicrobia</taxon>
        <taxon>Methanomicrobiales</taxon>
        <taxon>Methanomicrobiaceae</taxon>
        <taxon>Methanogenium</taxon>
    </lineage>
</organism>
<comment type="caution">
    <text evidence="7">The sequence shown here is derived from an EMBL/GenBank/DDBJ whole genome shotgun (WGS) entry which is preliminary data.</text>
</comment>
<dbReference type="GO" id="GO:0008273">
    <property type="term" value="F:calcium, potassium:sodium antiporter activity"/>
    <property type="evidence" value="ECO:0007669"/>
    <property type="project" value="TreeGrafter"/>
</dbReference>
<dbReference type="Pfam" id="PF01699">
    <property type="entry name" value="Na_Ca_ex"/>
    <property type="match status" value="2"/>
</dbReference>
<proteinExistence type="predicted"/>
<feature type="transmembrane region" description="Helical" evidence="5">
    <location>
        <begin position="261"/>
        <end position="280"/>
    </location>
</feature>
<evidence type="ECO:0000259" key="6">
    <source>
        <dbReference type="Pfam" id="PF01699"/>
    </source>
</evidence>
<feature type="domain" description="Sodium/calcium exchanger membrane region" evidence="6">
    <location>
        <begin position="169"/>
        <end position="306"/>
    </location>
</feature>
<dbReference type="PANTHER" id="PTHR10846:SF8">
    <property type="entry name" value="INNER MEMBRANE PROTEIN YRBG"/>
    <property type="match status" value="1"/>
</dbReference>
<keyword evidence="4 5" id="KW-0472">Membrane</keyword>
<comment type="subcellular location">
    <subcellularLocation>
        <location evidence="1">Membrane</location>
        <topology evidence="1">Multi-pass membrane protein</topology>
    </subcellularLocation>
</comment>
<keyword evidence="3 5" id="KW-1133">Transmembrane helix</keyword>
<feature type="transmembrane region" description="Helical" evidence="5">
    <location>
        <begin position="203"/>
        <end position="225"/>
    </location>
</feature>
<keyword evidence="8" id="KW-1185">Reference proteome</keyword>
<dbReference type="InterPro" id="IPR004837">
    <property type="entry name" value="NaCa_Exmemb"/>
</dbReference>
<dbReference type="GO" id="GO:0006874">
    <property type="term" value="P:intracellular calcium ion homeostasis"/>
    <property type="evidence" value="ECO:0007669"/>
    <property type="project" value="TreeGrafter"/>
</dbReference>
<dbReference type="Gene3D" id="1.20.1420.30">
    <property type="entry name" value="NCX, central ion-binding region"/>
    <property type="match status" value="1"/>
</dbReference>
<dbReference type="RefSeq" id="WP_274924501.1">
    <property type="nucleotide sequence ID" value="NZ_JAKELO010000002.1"/>
</dbReference>
<evidence type="ECO:0000256" key="3">
    <source>
        <dbReference type="ARBA" id="ARBA00022989"/>
    </source>
</evidence>
<dbReference type="AlphaFoldDB" id="A0A9Q4PWW5"/>
<dbReference type="InterPro" id="IPR004481">
    <property type="entry name" value="K/Na/Ca-exchanger"/>
</dbReference>
<evidence type="ECO:0000256" key="2">
    <source>
        <dbReference type="ARBA" id="ARBA00022692"/>
    </source>
</evidence>
<evidence type="ECO:0000256" key="5">
    <source>
        <dbReference type="SAM" id="Phobius"/>
    </source>
</evidence>
<dbReference type="GO" id="GO:0005886">
    <property type="term" value="C:plasma membrane"/>
    <property type="evidence" value="ECO:0007669"/>
    <property type="project" value="TreeGrafter"/>
</dbReference>
<dbReference type="EMBL" id="JAKELO010000002">
    <property type="protein sequence ID" value="MDE4907856.1"/>
    <property type="molecule type" value="Genomic_DNA"/>
</dbReference>
<evidence type="ECO:0000256" key="1">
    <source>
        <dbReference type="ARBA" id="ARBA00004141"/>
    </source>
</evidence>
<sequence>MIVAAVLFFVFGMALLVKGADYFVKGGGGLAARYGVSSATIGFTVIAFGTSLPEFVVSVNAIISGNSDVALGNVLGSNIANIALVLALCAIISPAMFMSGPSGKGRVENETILMIAATVFFALLAVTGELTRLSGILMLAGFCVVLYITWKKLGTEPVERIEVHGKMDWVLTAGGLVAVIIGSQLVLDGAITIAEAFGIPEFVIGMTIVAFGTSLPELATSLVAILRGDLGISAGNLMGSNIFNLLLVLGTGAIIRPIPIPAYTDVIIVLLFSLAVIPIVKGKPHVIRAWASFLVVAYFAYVIALYVMY</sequence>
<feature type="transmembrane region" description="Helical" evidence="5">
    <location>
        <begin position="79"/>
        <end position="99"/>
    </location>
</feature>
<dbReference type="GO" id="GO:0005262">
    <property type="term" value="F:calcium channel activity"/>
    <property type="evidence" value="ECO:0007669"/>
    <property type="project" value="TreeGrafter"/>
</dbReference>
<feature type="transmembrane region" description="Helical" evidence="5">
    <location>
        <begin position="111"/>
        <end position="127"/>
    </location>
</feature>
<reference evidence="7" key="1">
    <citation type="submission" date="2022-01" db="EMBL/GenBank/DDBJ databases">
        <title>Draft genome of Methanogenium marinum DSM 15558.</title>
        <authorList>
            <person name="Chen S.-C."/>
            <person name="You Y.-T."/>
        </authorList>
    </citation>
    <scope>NUCLEOTIDE SEQUENCE</scope>
    <source>
        <strain evidence="7">DSM 15558</strain>
    </source>
</reference>
<feature type="transmembrane region" description="Helical" evidence="5">
    <location>
        <begin position="287"/>
        <end position="308"/>
    </location>
</feature>
<dbReference type="InterPro" id="IPR044880">
    <property type="entry name" value="NCX_ion-bd_dom_sf"/>
</dbReference>
<keyword evidence="2 5" id="KW-0812">Transmembrane</keyword>
<gene>
    <name evidence="7" type="ORF">L0665_04425</name>
</gene>
<dbReference type="NCBIfam" id="TIGR00367">
    <property type="entry name" value="calcium/sodium antiporter"/>
    <property type="match status" value="1"/>
</dbReference>
<evidence type="ECO:0000313" key="8">
    <source>
        <dbReference type="Proteomes" id="UP001143747"/>
    </source>
</evidence>
<evidence type="ECO:0000313" key="7">
    <source>
        <dbReference type="EMBL" id="MDE4907856.1"/>
    </source>
</evidence>
<dbReference type="PANTHER" id="PTHR10846">
    <property type="entry name" value="SODIUM/POTASSIUM/CALCIUM EXCHANGER"/>
    <property type="match status" value="1"/>
</dbReference>
<evidence type="ECO:0000256" key="4">
    <source>
        <dbReference type="ARBA" id="ARBA00023136"/>
    </source>
</evidence>
<feature type="domain" description="Sodium/calcium exchanger membrane region" evidence="6">
    <location>
        <begin position="5"/>
        <end position="150"/>
    </location>
</feature>
<dbReference type="Proteomes" id="UP001143747">
    <property type="component" value="Unassembled WGS sequence"/>
</dbReference>
<name>A0A9Q4PWW5_9EURY</name>
<feature type="transmembrane region" description="Helical" evidence="5">
    <location>
        <begin position="133"/>
        <end position="150"/>
    </location>
</feature>
<protein>
    <submittedName>
        <fullName evidence="7">Calcium/sodium antiporter</fullName>
    </submittedName>
</protein>
<feature type="transmembrane region" description="Helical" evidence="5">
    <location>
        <begin position="237"/>
        <end position="255"/>
    </location>
</feature>